<sequence>MTTFVTFVLILLENHAIADKKLSVRVYAKLVKRGSQPSQSGLKAQMPCRESGMELLKEGSTKLENLRNKKTIMKIKKLLAQLE</sequence>
<feature type="signal peptide" evidence="1">
    <location>
        <begin position="1"/>
        <end position="18"/>
    </location>
</feature>
<dbReference type="EnsemblPlants" id="KRH20231">
    <property type="protein sequence ID" value="KRH20231"/>
    <property type="gene ID" value="GLYMA_13G164400"/>
</dbReference>
<accession>A0A0R0GQ31</accession>
<dbReference type="Gramene" id="KRH20231">
    <property type="protein sequence ID" value="KRH20231"/>
    <property type="gene ID" value="GLYMA_13G164400"/>
</dbReference>
<dbReference type="AlphaFoldDB" id="A0A0R0GQ31"/>
<evidence type="ECO:0000256" key="1">
    <source>
        <dbReference type="SAM" id="SignalP"/>
    </source>
</evidence>
<reference evidence="3" key="2">
    <citation type="submission" date="2018-02" db="UniProtKB">
        <authorList>
            <consortium name="EnsemblPlants"/>
        </authorList>
    </citation>
    <scope>IDENTIFICATION</scope>
    <source>
        <strain evidence="3">Williams 82</strain>
    </source>
</reference>
<feature type="chain" id="PRO_5014521389" evidence="1">
    <location>
        <begin position="19"/>
        <end position="83"/>
    </location>
</feature>
<proteinExistence type="predicted"/>
<keyword evidence="1" id="KW-0732">Signal</keyword>
<dbReference type="PaxDb" id="3847-GLYMA13G23320.1"/>
<dbReference type="EMBL" id="CM000846">
    <property type="protein sequence ID" value="KRH20231.1"/>
    <property type="molecule type" value="Genomic_DNA"/>
</dbReference>
<dbReference type="SMR" id="A0A0R0GQ31"/>
<dbReference type="Proteomes" id="UP000008827">
    <property type="component" value="Chromosome 13"/>
</dbReference>
<evidence type="ECO:0000313" key="2">
    <source>
        <dbReference type="EMBL" id="KRH20231.1"/>
    </source>
</evidence>
<keyword evidence="4" id="KW-1185">Reference proteome</keyword>
<name>A0A0R0GQ31_SOYBN</name>
<protein>
    <submittedName>
        <fullName evidence="2 3">Uncharacterized protein</fullName>
    </submittedName>
</protein>
<evidence type="ECO:0000313" key="4">
    <source>
        <dbReference type="Proteomes" id="UP000008827"/>
    </source>
</evidence>
<reference evidence="2" key="3">
    <citation type="submission" date="2018-07" db="EMBL/GenBank/DDBJ databases">
        <title>WGS assembly of Glycine max.</title>
        <authorList>
            <person name="Schmutz J."/>
            <person name="Cannon S."/>
            <person name="Schlueter J."/>
            <person name="Ma J."/>
            <person name="Mitros T."/>
            <person name="Nelson W."/>
            <person name="Hyten D."/>
            <person name="Song Q."/>
            <person name="Thelen J."/>
            <person name="Cheng J."/>
            <person name="Xu D."/>
            <person name="Hellsten U."/>
            <person name="May G."/>
            <person name="Yu Y."/>
            <person name="Sakurai T."/>
            <person name="Umezawa T."/>
            <person name="Bhattacharyya M."/>
            <person name="Sandhu D."/>
            <person name="Valliyodan B."/>
            <person name="Lindquist E."/>
            <person name="Peto M."/>
            <person name="Grant D."/>
            <person name="Shu S."/>
            <person name="Goodstein D."/>
            <person name="Barry K."/>
            <person name="Futrell-Griggs M."/>
            <person name="Abernathy B."/>
            <person name="Du J."/>
            <person name="Tian Z."/>
            <person name="Zhu L."/>
            <person name="Gill N."/>
            <person name="Joshi T."/>
            <person name="Libault M."/>
            <person name="Sethuraman A."/>
            <person name="Zhang X."/>
            <person name="Shinozaki K."/>
            <person name="Nguyen H."/>
            <person name="Wing R."/>
            <person name="Cregan P."/>
            <person name="Specht J."/>
            <person name="Grimwood J."/>
            <person name="Rokhsar D."/>
            <person name="Stacey G."/>
            <person name="Shoemaker R."/>
            <person name="Jackson S."/>
        </authorList>
    </citation>
    <scope>NUCLEOTIDE SEQUENCE</scope>
    <source>
        <tissue evidence="2">Callus</tissue>
    </source>
</reference>
<gene>
    <name evidence="2" type="ORF">GLYMA_13G164400</name>
</gene>
<evidence type="ECO:0000313" key="3">
    <source>
        <dbReference type="EnsemblPlants" id="KRH20231"/>
    </source>
</evidence>
<organism evidence="2">
    <name type="scientific">Glycine max</name>
    <name type="common">Soybean</name>
    <name type="synonym">Glycine hispida</name>
    <dbReference type="NCBI Taxonomy" id="3847"/>
    <lineage>
        <taxon>Eukaryota</taxon>
        <taxon>Viridiplantae</taxon>
        <taxon>Streptophyta</taxon>
        <taxon>Embryophyta</taxon>
        <taxon>Tracheophyta</taxon>
        <taxon>Spermatophyta</taxon>
        <taxon>Magnoliopsida</taxon>
        <taxon>eudicotyledons</taxon>
        <taxon>Gunneridae</taxon>
        <taxon>Pentapetalae</taxon>
        <taxon>rosids</taxon>
        <taxon>fabids</taxon>
        <taxon>Fabales</taxon>
        <taxon>Fabaceae</taxon>
        <taxon>Papilionoideae</taxon>
        <taxon>50 kb inversion clade</taxon>
        <taxon>NPAAA clade</taxon>
        <taxon>indigoferoid/millettioid clade</taxon>
        <taxon>Phaseoleae</taxon>
        <taxon>Glycine</taxon>
        <taxon>Glycine subgen. Soja</taxon>
    </lineage>
</organism>
<reference evidence="2 3" key="1">
    <citation type="journal article" date="2010" name="Nature">
        <title>Genome sequence of the palaeopolyploid soybean.</title>
        <authorList>
            <person name="Schmutz J."/>
            <person name="Cannon S.B."/>
            <person name="Schlueter J."/>
            <person name="Ma J."/>
            <person name="Mitros T."/>
            <person name="Nelson W."/>
            <person name="Hyten D.L."/>
            <person name="Song Q."/>
            <person name="Thelen J.J."/>
            <person name="Cheng J."/>
            <person name="Xu D."/>
            <person name="Hellsten U."/>
            <person name="May G.D."/>
            <person name="Yu Y."/>
            <person name="Sakurai T."/>
            <person name="Umezawa T."/>
            <person name="Bhattacharyya M.K."/>
            <person name="Sandhu D."/>
            <person name="Valliyodan B."/>
            <person name="Lindquist E."/>
            <person name="Peto M."/>
            <person name="Grant D."/>
            <person name="Shu S."/>
            <person name="Goodstein D."/>
            <person name="Barry K."/>
            <person name="Futrell-Griggs M."/>
            <person name="Abernathy B."/>
            <person name="Du J."/>
            <person name="Tian Z."/>
            <person name="Zhu L."/>
            <person name="Gill N."/>
            <person name="Joshi T."/>
            <person name="Libault M."/>
            <person name="Sethuraman A."/>
            <person name="Zhang X.-C."/>
            <person name="Shinozaki K."/>
            <person name="Nguyen H.T."/>
            <person name="Wing R.A."/>
            <person name="Cregan P."/>
            <person name="Specht J."/>
            <person name="Grimwood J."/>
            <person name="Rokhsar D."/>
            <person name="Stacey G."/>
            <person name="Shoemaker R.C."/>
            <person name="Jackson S.A."/>
        </authorList>
    </citation>
    <scope>NUCLEOTIDE SEQUENCE [LARGE SCALE GENOMIC DNA]</scope>
    <source>
        <strain evidence="3">cv. Williams 82</strain>
        <tissue evidence="2">Callus</tissue>
    </source>
</reference>
<dbReference type="InParanoid" id="A0A0R0GQ31"/>